<organism evidence="2 3">
    <name type="scientific">Glutamicibacter ectropisis</name>
    <dbReference type="NCBI Taxonomy" id="3046593"/>
    <lineage>
        <taxon>Bacteria</taxon>
        <taxon>Bacillati</taxon>
        <taxon>Actinomycetota</taxon>
        <taxon>Actinomycetes</taxon>
        <taxon>Micrococcales</taxon>
        <taxon>Micrococcaceae</taxon>
        <taxon>Glutamicibacter</taxon>
    </lineage>
</organism>
<protein>
    <submittedName>
        <fullName evidence="2">Maleylpyruvate isomerase family mycothiol-dependent enzyme</fullName>
    </submittedName>
</protein>
<reference evidence="2 3" key="1">
    <citation type="submission" date="2023-05" db="EMBL/GenBank/DDBJ databases">
        <title>Glutamicibacter sp. B1, complete genome.</title>
        <authorList>
            <person name="Long Y.H."/>
            <person name="Fang T."/>
            <person name="Li X.Y."/>
        </authorList>
    </citation>
    <scope>NUCLEOTIDE SEQUENCE [LARGE SCALE GENOMIC DNA]</scope>
    <source>
        <strain evidence="2 3">B1</strain>
    </source>
</reference>
<dbReference type="Gene3D" id="1.20.120.450">
    <property type="entry name" value="dinb family like domain"/>
    <property type="match status" value="1"/>
</dbReference>
<dbReference type="Proteomes" id="UP001486888">
    <property type="component" value="Chromosome"/>
</dbReference>
<feature type="domain" description="Mycothiol-dependent maleylpyruvate isomerase metal-binding" evidence="1">
    <location>
        <begin position="19"/>
        <end position="53"/>
    </location>
</feature>
<dbReference type="NCBIfam" id="TIGR03083">
    <property type="entry name" value="maleylpyruvate isomerase family mycothiol-dependent enzyme"/>
    <property type="match status" value="1"/>
</dbReference>
<evidence type="ECO:0000259" key="1">
    <source>
        <dbReference type="Pfam" id="PF11716"/>
    </source>
</evidence>
<dbReference type="InterPro" id="IPR017517">
    <property type="entry name" value="Maleyloyr_isom"/>
</dbReference>
<keyword evidence="3" id="KW-1185">Reference proteome</keyword>
<dbReference type="GO" id="GO:0016853">
    <property type="term" value="F:isomerase activity"/>
    <property type="evidence" value="ECO:0007669"/>
    <property type="project" value="UniProtKB-KW"/>
</dbReference>
<dbReference type="EMBL" id="CP125942">
    <property type="protein sequence ID" value="XAO46836.1"/>
    <property type="molecule type" value="Genomic_DNA"/>
</dbReference>
<accession>A0AAU6WGM9</accession>
<evidence type="ECO:0000313" key="2">
    <source>
        <dbReference type="EMBL" id="XAO46836.1"/>
    </source>
</evidence>
<evidence type="ECO:0000313" key="3">
    <source>
        <dbReference type="Proteomes" id="UP001486888"/>
    </source>
</evidence>
<dbReference type="RefSeq" id="WP_345473435.1">
    <property type="nucleotide sequence ID" value="NZ_CP125942.1"/>
</dbReference>
<dbReference type="InterPro" id="IPR034660">
    <property type="entry name" value="DinB/YfiT-like"/>
</dbReference>
<name>A0AAU6WGM9_9MICC</name>
<gene>
    <name evidence="2" type="ORF">QMQ05_04715</name>
</gene>
<dbReference type="AlphaFoldDB" id="A0AAU6WGM9"/>
<sequence>MLTEKMWDVIVEERLKLCNILRELSPQQWSTPSLCQGWSVQDVAAHLISAPQLDARAMLKLMPSMIIHGYNGMTLRDGQQRGRAGAKAILQQYEQFATCRRGPALVNVKETLTDTLVHFQDLARPLGIKHKMPQEAAVEVAHRLEGTGMMLGSYKVNRAVKMIASDTDFESGKGDPLIGPIDELAMLRAGRSPQWELFEGSGVGVVQTLLTRREAKKSS</sequence>
<dbReference type="KEGG" id="gey:QMQ05_04715"/>
<dbReference type="SUPFAM" id="SSF109854">
    <property type="entry name" value="DinB/YfiT-like putative metalloenzymes"/>
    <property type="match status" value="1"/>
</dbReference>
<dbReference type="InterPro" id="IPR024344">
    <property type="entry name" value="MDMPI_metal-binding"/>
</dbReference>
<keyword evidence="2" id="KW-0413">Isomerase</keyword>
<proteinExistence type="predicted"/>
<dbReference type="GO" id="GO:0046872">
    <property type="term" value="F:metal ion binding"/>
    <property type="evidence" value="ECO:0007669"/>
    <property type="project" value="InterPro"/>
</dbReference>
<dbReference type="Pfam" id="PF11716">
    <property type="entry name" value="MDMPI_N"/>
    <property type="match status" value="1"/>
</dbReference>